<keyword evidence="1" id="KW-0732">Signal</keyword>
<reference evidence="3" key="2">
    <citation type="submission" date="2012-01" db="EMBL/GenBank/DDBJ databases">
        <title>Complete sequence of plasmid 1 of Rahnella aquatilis CIP 78.65.</title>
        <authorList>
            <person name="Lucas S."/>
            <person name="Han J."/>
            <person name="Lapidus A."/>
            <person name="Cheng J.-F."/>
            <person name="Goodwin L."/>
            <person name="Pitluck S."/>
            <person name="Peters L."/>
            <person name="Ovchinnikova G."/>
            <person name="Held B."/>
            <person name="Detter J.C."/>
            <person name="Han C."/>
            <person name="Tapia R."/>
            <person name="Land M."/>
            <person name="Hauser L."/>
            <person name="Kyrpides N."/>
            <person name="Ivanova N."/>
            <person name="Pagani I."/>
            <person name="Sobecky P."/>
            <person name="Martinez R."/>
            <person name="Woyke T."/>
        </authorList>
    </citation>
    <scope>NUCLEOTIDE SEQUENCE [LARGE SCALE GENOMIC DNA]</scope>
    <source>
        <strain evidence="3">ATCC 33071 / DSM 4594 / JCM 1683 / NBRC 105701 / NCIMB 13365 / CIP 78.65</strain>
        <plasmid evidence="3">pRahaq201</plasmid>
    </source>
</reference>
<protein>
    <submittedName>
        <fullName evidence="2">Uncharacterized protein</fullName>
    </submittedName>
</protein>
<name>H2J158_RAHAC</name>
<evidence type="ECO:0000256" key="1">
    <source>
        <dbReference type="SAM" id="SignalP"/>
    </source>
</evidence>
<evidence type="ECO:0000313" key="3">
    <source>
        <dbReference type="Proteomes" id="UP000009010"/>
    </source>
</evidence>
<keyword evidence="2" id="KW-0614">Plasmid</keyword>
<dbReference type="HOGENOM" id="CLU_1667951_0_0_6"/>
<accession>H2J158</accession>
<feature type="signal peptide" evidence="1">
    <location>
        <begin position="1"/>
        <end position="22"/>
    </location>
</feature>
<dbReference type="OrthoDB" id="6630718at2"/>
<dbReference type="AlphaFoldDB" id="H2J158"/>
<dbReference type="EMBL" id="CP003245">
    <property type="protein sequence ID" value="AEX54305.1"/>
    <property type="molecule type" value="Genomic_DNA"/>
</dbReference>
<reference evidence="2 3" key="1">
    <citation type="journal article" date="2012" name="J. Bacteriol.">
        <title>Complete Genome Sequence of Rahnella aquatilis CIP 78.65.</title>
        <authorList>
            <person name="Martinez R.J."/>
            <person name="Bruce D."/>
            <person name="Detter C."/>
            <person name="Goodwin L.A."/>
            <person name="Han J."/>
            <person name="Han C.S."/>
            <person name="Held B."/>
            <person name="Land M.L."/>
            <person name="Mikhailova N."/>
            <person name="Nolan M."/>
            <person name="Pennacchio L."/>
            <person name="Pitluck S."/>
            <person name="Tapia R."/>
            <person name="Woyke T."/>
            <person name="Sobecky P.A."/>
        </authorList>
    </citation>
    <scope>NUCLEOTIDE SEQUENCE [LARGE SCALE GENOMIC DNA]</scope>
    <source>
        <strain evidence="3">ATCC 33071 / DSM 4594 / JCM 1683 / NBRC 105701 / NCIMB 13365 / CIP 78.65</strain>
        <plasmid evidence="2">pRahaq201</plasmid>
    </source>
</reference>
<proteinExistence type="predicted"/>
<evidence type="ECO:0000313" key="2">
    <source>
        <dbReference type="EMBL" id="AEX54305.1"/>
    </source>
</evidence>
<feature type="chain" id="PRO_5003562893" evidence="1">
    <location>
        <begin position="23"/>
        <end position="158"/>
    </location>
</feature>
<keyword evidence="3" id="KW-1185">Reference proteome</keyword>
<dbReference type="KEGG" id="raq:Rahaq2_4574"/>
<dbReference type="RefSeq" id="WP_014341596.1">
    <property type="nucleotide sequence ID" value="NC_016835.1"/>
</dbReference>
<gene>
    <name evidence="2" type="ordered locus">Rahaq2_4574</name>
</gene>
<organism evidence="2 3">
    <name type="scientific">Rahnella aquatilis (strain ATCC 33071 / DSM 4594 / JCM 1683 / NBRC 105701 / NCIMB 13365 / CIP 78.65)</name>
    <dbReference type="NCBI Taxonomy" id="745277"/>
    <lineage>
        <taxon>Bacteria</taxon>
        <taxon>Pseudomonadati</taxon>
        <taxon>Pseudomonadota</taxon>
        <taxon>Gammaproteobacteria</taxon>
        <taxon>Enterobacterales</taxon>
        <taxon>Yersiniaceae</taxon>
        <taxon>Rahnella</taxon>
    </lineage>
</organism>
<dbReference type="eggNOG" id="ENOG502ZS3I">
    <property type="taxonomic scope" value="Bacteria"/>
</dbReference>
<dbReference type="Proteomes" id="UP000009010">
    <property type="component" value="Plasmid pRahaq201"/>
</dbReference>
<sequence>MKKISVFLFGALFSFMSIDSMASGGNSTEIISCTLPGELSRKVSLSIDNKTKEINYSFEKEGKVELAVLFNEENKLKRLTDSKMGVTYYGFKRGAYSYIVDIINGAEQEEYTISFDIKKNNKVVQSDDCLHSSFRSADITSKYISDVPYVDDDNFAFP</sequence>
<geneLocation type="plasmid" evidence="2 3">
    <name>pRahaq201</name>
</geneLocation>